<dbReference type="EMBL" id="JACMSC010000012">
    <property type="protein sequence ID" value="KAG6498460.1"/>
    <property type="molecule type" value="Genomic_DNA"/>
</dbReference>
<dbReference type="GO" id="GO:0005992">
    <property type="term" value="P:trehalose biosynthetic process"/>
    <property type="evidence" value="ECO:0007669"/>
    <property type="project" value="InterPro"/>
</dbReference>
<dbReference type="GO" id="GO:0004805">
    <property type="term" value="F:trehalose-phosphatase activity"/>
    <property type="evidence" value="ECO:0007669"/>
    <property type="project" value="TreeGrafter"/>
</dbReference>
<accession>A0A8J5L2K2</accession>
<dbReference type="PANTHER" id="PTHR10788">
    <property type="entry name" value="TREHALOSE-6-PHOSPHATE SYNTHASE"/>
    <property type="match status" value="1"/>
</dbReference>
<dbReference type="Gene3D" id="3.40.50.2000">
    <property type="entry name" value="Glycogen Phosphorylase B"/>
    <property type="match status" value="1"/>
</dbReference>
<protein>
    <submittedName>
        <fullName evidence="2">Uncharacterized protein</fullName>
    </submittedName>
</protein>
<dbReference type="PANTHER" id="PTHR10788:SF113">
    <property type="entry name" value="TREHALOSE 6-PHOSPHATE PHOSPHATASE"/>
    <property type="match status" value="1"/>
</dbReference>
<dbReference type="Pfam" id="PF00982">
    <property type="entry name" value="Glyco_transf_20"/>
    <property type="match status" value="1"/>
</dbReference>
<feature type="compositionally biased region" description="Polar residues" evidence="1">
    <location>
        <begin position="62"/>
        <end position="81"/>
    </location>
</feature>
<gene>
    <name evidence="2" type="ORF">ZIOFF_046374</name>
</gene>
<reference evidence="2 3" key="1">
    <citation type="submission" date="2020-08" db="EMBL/GenBank/DDBJ databases">
        <title>Plant Genome Project.</title>
        <authorList>
            <person name="Zhang R.-G."/>
        </authorList>
    </citation>
    <scope>NUCLEOTIDE SEQUENCE [LARGE SCALE GENOMIC DNA]</scope>
    <source>
        <tissue evidence="2">Rhizome</tissue>
    </source>
</reference>
<evidence type="ECO:0000313" key="3">
    <source>
        <dbReference type="Proteomes" id="UP000734854"/>
    </source>
</evidence>
<evidence type="ECO:0000256" key="1">
    <source>
        <dbReference type="SAM" id="MobiDB-lite"/>
    </source>
</evidence>
<dbReference type="InterPro" id="IPR001830">
    <property type="entry name" value="Glyco_trans_20"/>
</dbReference>
<feature type="region of interest" description="Disordered" evidence="1">
    <location>
        <begin position="57"/>
        <end position="81"/>
    </location>
</feature>
<dbReference type="AlphaFoldDB" id="A0A8J5L2K2"/>
<dbReference type="GO" id="GO:0005829">
    <property type="term" value="C:cytosol"/>
    <property type="evidence" value="ECO:0007669"/>
    <property type="project" value="TreeGrafter"/>
</dbReference>
<evidence type="ECO:0000313" key="2">
    <source>
        <dbReference type="EMBL" id="KAG6498460.1"/>
    </source>
</evidence>
<dbReference type="Proteomes" id="UP000734854">
    <property type="component" value="Unassembled WGS sequence"/>
</dbReference>
<name>A0A8J5L2K2_ZINOF</name>
<sequence>MVKCSVRLKLEWNCSMKWMILLLRNAIHRKSPQHTDRRGNASLEENHSEALDVGCRHKVERQGNSPPEENTTPSDNTKMRSPSLTEAAGVVVVVGSEKIVRRNGKGASACGEETRTVPFREEILKALLNCDIIDFHTFDYAHHFLSCCSRILGIEYQSKRGYIGLDYFGRTIGIKILPVGIHMGQLQSVLHLPDK</sequence>
<keyword evidence="3" id="KW-1185">Reference proteome</keyword>
<proteinExistence type="predicted"/>
<dbReference type="SUPFAM" id="SSF53756">
    <property type="entry name" value="UDP-Glycosyltransferase/glycogen phosphorylase"/>
    <property type="match status" value="1"/>
</dbReference>
<comment type="caution">
    <text evidence="2">The sequence shown here is derived from an EMBL/GenBank/DDBJ whole genome shotgun (WGS) entry which is preliminary data.</text>
</comment>
<organism evidence="2 3">
    <name type="scientific">Zingiber officinale</name>
    <name type="common">Ginger</name>
    <name type="synonym">Amomum zingiber</name>
    <dbReference type="NCBI Taxonomy" id="94328"/>
    <lineage>
        <taxon>Eukaryota</taxon>
        <taxon>Viridiplantae</taxon>
        <taxon>Streptophyta</taxon>
        <taxon>Embryophyta</taxon>
        <taxon>Tracheophyta</taxon>
        <taxon>Spermatophyta</taxon>
        <taxon>Magnoliopsida</taxon>
        <taxon>Liliopsida</taxon>
        <taxon>Zingiberales</taxon>
        <taxon>Zingiberaceae</taxon>
        <taxon>Zingiber</taxon>
    </lineage>
</organism>